<dbReference type="InterPro" id="IPR002317">
    <property type="entry name" value="Ser-tRNA-ligase_type_1"/>
</dbReference>
<feature type="binding site" evidence="13">
    <location>
        <position position="402"/>
    </location>
    <ligand>
        <name>L-serine</name>
        <dbReference type="ChEBI" id="CHEBI:33384"/>
    </ligand>
</feature>
<dbReference type="InterPro" id="IPR015866">
    <property type="entry name" value="Ser-tRNA-synth_1_N"/>
</dbReference>
<dbReference type="NCBIfam" id="TIGR00414">
    <property type="entry name" value="serS"/>
    <property type="match status" value="1"/>
</dbReference>
<dbReference type="Pfam" id="PF00587">
    <property type="entry name" value="tRNA-synt_2b"/>
    <property type="match status" value="1"/>
</dbReference>
<feature type="domain" description="Aminoacyl-transfer RNA synthetases class-II family profile" evidence="16">
    <location>
        <begin position="198"/>
        <end position="436"/>
    </location>
</feature>
<dbReference type="Pfam" id="PF02403">
    <property type="entry name" value="Seryl_tRNA_N"/>
    <property type="match status" value="1"/>
</dbReference>
<evidence type="ECO:0000313" key="17">
    <source>
        <dbReference type="EMBL" id="AMD20974.1"/>
    </source>
</evidence>
<dbReference type="PANTHER" id="PTHR11778">
    <property type="entry name" value="SERYL-TRNA SYNTHETASE"/>
    <property type="match status" value="1"/>
</dbReference>
<evidence type="ECO:0000256" key="10">
    <source>
        <dbReference type="ARBA" id="ARBA00034892"/>
    </source>
</evidence>
<dbReference type="UniPathway" id="UPA00906">
    <property type="reaction ID" value="UER00895"/>
</dbReference>
<dbReference type="InterPro" id="IPR006195">
    <property type="entry name" value="aa-tRNA-synth_II"/>
</dbReference>
<dbReference type="InterPro" id="IPR033729">
    <property type="entry name" value="SerRS_core"/>
</dbReference>
<dbReference type="GO" id="GO:0005524">
    <property type="term" value="F:ATP binding"/>
    <property type="evidence" value="ECO:0007669"/>
    <property type="project" value="UniProtKB-KW"/>
</dbReference>
<dbReference type="GO" id="GO:0004828">
    <property type="term" value="F:serine-tRNA ligase activity"/>
    <property type="evidence" value="ECO:0007669"/>
    <property type="project" value="UniProtKB-EC"/>
</dbReference>
<evidence type="ECO:0000256" key="15">
    <source>
        <dbReference type="SAM" id="Coils"/>
    </source>
</evidence>
<evidence type="ECO:0000256" key="12">
    <source>
        <dbReference type="ARBA" id="ARBA00074532"/>
    </source>
</evidence>
<feature type="binding site" evidence="13">
    <location>
        <position position="279"/>
    </location>
    <ligand>
        <name>L-serine</name>
        <dbReference type="ChEBI" id="CHEBI:33384"/>
    </ligand>
</feature>
<dbReference type="GO" id="GO:0006434">
    <property type="term" value="P:seryl-tRNA aminoacylation"/>
    <property type="evidence" value="ECO:0007669"/>
    <property type="project" value="InterPro"/>
</dbReference>
<dbReference type="PIRSF" id="PIRSF001529">
    <property type="entry name" value="Ser-tRNA-synth_IIa"/>
    <property type="match status" value="1"/>
</dbReference>
<protein>
    <recommendedName>
        <fullName evidence="12">Serine--tRNA ligase, cytoplasmic</fullName>
        <ecNumber evidence="3">6.1.1.11</ecNumber>
    </recommendedName>
    <alternativeName>
        <fullName evidence="9">Seryl-tRNA synthetase</fullName>
    </alternativeName>
    <alternativeName>
        <fullName evidence="10">Seryl-tRNA(Ser) synthetase</fullName>
    </alternativeName>
</protein>
<feature type="binding site" evidence="14">
    <location>
        <begin position="295"/>
        <end position="298"/>
    </location>
    <ligand>
        <name>ATP</name>
        <dbReference type="ChEBI" id="CHEBI:30616"/>
    </ligand>
</feature>
<keyword evidence="7" id="KW-0648">Protein biosynthesis</keyword>
<evidence type="ECO:0000256" key="9">
    <source>
        <dbReference type="ARBA" id="ARBA00031113"/>
    </source>
</evidence>
<dbReference type="PROSITE" id="PS50862">
    <property type="entry name" value="AA_TRNA_LIGASE_II"/>
    <property type="match status" value="1"/>
</dbReference>
<dbReference type="FunFam" id="3.30.930.10:FF:000026">
    <property type="entry name" value="Seryl-tRNA synthetase, cytoplasmic"/>
    <property type="match status" value="1"/>
</dbReference>
<organism evidence="17 18">
    <name type="scientific">Eremothecium sinecaudum</name>
    <dbReference type="NCBI Taxonomy" id="45286"/>
    <lineage>
        <taxon>Eukaryota</taxon>
        <taxon>Fungi</taxon>
        <taxon>Dikarya</taxon>
        <taxon>Ascomycota</taxon>
        <taxon>Saccharomycotina</taxon>
        <taxon>Saccharomycetes</taxon>
        <taxon>Saccharomycetales</taxon>
        <taxon>Saccharomycetaceae</taxon>
        <taxon>Eremothecium</taxon>
    </lineage>
</organism>
<gene>
    <name evidence="17" type="ORF">AW171_hschr52903</name>
</gene>
<evidence type="ECO:0000256" key="14">
    <source>
        <dbReference type="PIRSR" id="PIRSR001529-2"/>
    </source>
</evidence>
<comment type="subcellular location">
    <subcellularLocation>
        <location evidence="1">Cytoplasm</location>
        <location evidence="1">Cytosol</location>
    </subcellularLocation>
</comment>
<evidence type="ECO:0000256" key="13">
    <source>
        <dbReference type="PIRSR" id="PIRSR001529-1"/>
    </source>
</evidence>
<evidence type="ECO:0000256" key="4">
    <source>
        <dbReference type="ARBA" id="ARBA00022598"/>
    </source>
</evidence>
<keyword evidence="4" id="KW-0436">Ligase</keyword>
<dbReference type="InterPro" id="IPR045864">
    <property type="entry name" value="aa-tRNA-synth_II/BPL/LPL"/>
</dbReference>
<dbReference type="InterPro" id="IPR010978">
    <property type="entry name" value="tRNA-bd_arm"/>
</dbReference>
<sequence length="459" mass="52807">MLDITLFIEEKGGNPKLIKKSQEARGAPVEIVDEIIADYKEWVKTRFELDEINKKLNKVQKEIGLKFKNKEDASELLAEKEKLTEEKKDMIEKEQTQDKELREKVNKVGNIVHPSVVVSNDEANNELVRSWKPEGLTEVGSNASCTGHEAKLSHHEVLLRLDGYDPERGVKISGHRGYFFRNYGVFLNQALINYGLSFLASKGYCPLQAPVMMNKEVMAKTAQLSEFDEELYKVMDGDDEKYLIATSEQPISAYHSGEWFEKPQEQLPVRYVGYSSCFRREAGAHGKDAWGVFRVHAFEKIEQFCITEPEKSWDEFDRMIEMSEEFYKSLGIPYRVVGIVSGELNNAAAKKYDLEAWFPYQKEYKELVSCSNCTDYQSRNLEIRCGIKKMGDREKKYVHCLNSTLCATQRALCCVLENYQTEDGLKVPEVLRKYIPGEPEFIPFSKELPKNSTSNRKKN</sequence>
<dbReference type="AlphaFoldDB" id="A0A0X8HT49"/>
<feature type="coiled-coil region" evidence="15">
    <location>
        <begin position="73"/>
        <end position="100"/>
    </location>
</feature>
<dbReference type="EMBL" id="CP014245">
    <property type="protein sequence ID" value="AMD20974.1"/>
    <property type="molecule type" value="Genomic_DNA"/>
</dbReference>
<dbReference type="FunFam" id="1.10.287.40:FF:000003">
    <property type="entry name" value="Serine--tRNA ligase cytoplasmic"/>
    <property type="match status" value="1"/>
</dbReference>
<keyword evidence="8" id="KW-0030">Aminoacyl-tRNA synthetase</keyword>
<dbReference type="GeneID" id="28724246"/>
<dbReference type="STRING" id="45286.A0A0X8HT49"/>
<dbReference type="SUPFAM" id="SSF55681">
    <property type="entry name" value="Class II aaRS and biotin synthetases"/>
    <property type="match status" value="1"/>
</dbReference>
<dbReference type="Proteomes" id="UP000243052">
    <property type="component" value="Chromosome v"/>
</dbReference>
<evidence type="ECO:0000313" key="18">
    <source>
        <dbReference type="Proteomes" id="UP000243052"/>
    </source>
</evidence>
<dbReference type="OrthoDB" id="10264585at2759"/>
<evidence type="ECO:0000256" key="1">
    <source>
        <dbReference type="ARBA" id="ARBA00004514"/>
    </source>
</evidence>
<keyword evidence="18" id="KW-1185">Reference proteome</keyword>
<feature type="binding site" evidence="13">
    <location>
        <position position="246"/>
    </location>
    <ligand>
        <name>L-serine</name>
        <dbReference type="ChEBI" id="CHEBI:33384"/>
    </ligand>
</feature>
<keyword evidence="6 14" id="KW-0067">ATP-binding</keyword>
<dbReference type="CDD" id="cd00770">
    <property type="entry name" value="SerRS_core"/>
    <property type="match status" value="1"/>
</dbReference>
<evidence type="ECO:0000256" key="6">
    <source>
        <dbReference type="ARBA" id="ARBA00022840"/>
    </source>
</evidence>
<name>A0A0X8HT49_9SACH</name>
<dbReference type="InterPro" id="IPR042103">
    <property type="entry name" value="SerRS_1_N_sf"/>
</dbReference>
<keyword evidence="5" id="KW-0547">Nucleotide-binding</keyword>
<evidence type="ECO:0000256" key="8">
    <source>
        <dbReference type="ARBA" id="ARBA00023146"/>
    </source>
</evidence>
<evidence type="ECO:0000256" key="5">
    <source>
        <dbReference type="ARBA" id="ARBA00022741"/>
    </source>
</evidence>
<evidence type="ECO:0000259" key="16">
    <source>
        <dbReference type="PROSITE" id="PS50862"/>
    </source>
</evidence>
<comment type="similarity">
    <text evidence="2">Belongs to the class-II aminoacyl-tRNA synthetase family. Type-1 seryl-tRNA synthetase subfamily.</text>
</comment>
<feature type="binding site" evidence="13">
    <location>
        <position position="302"/>
    </location>
    <ligand>
        <name>L-serine</name>
        <dbReference type="ChEBI" id="CHEBI:33384"/>
    </ligand>
</feature>
<dbReference type="EC" id="6.1.1.11" evidence="3"/>
<reference evidence="17 18" key="1">
    <citation type="submission" date="2016-01" db="EMBL/GenBank/DDBJ databases">
        <title>Genome sequence of the yeast Holleya sinecauda.</title>
        <authorList>
            <person name="Dietrich F.S."/>
        </authorList>
    </citation>
    <scope>NUCLEOTIDE SEQUENCE [LARGE SCALE GENOMIC DNA]</scope>
    <source>
        <strain evidence="17 18">ATCC 58844</strain>
    </source>
</reference>
<dbReference type="SUPFAM" id="SSF46589">
    <property type="entry name" value="tRNA-binding arm"/>
    <property type="match status" value="1"/>
</dbReference>
<dbReference type="InterPro" id="IPR002314">
    <property type="entry name" value="aa-tRNA-synt_IIb"/>
</dbReference>
<accession>A0A0X8HT49</accession>
<dbReference type="GO" id="GO:0005829">
    <property type="term" value="C:cytosol"/>
    <property type="evidence" value="ECO:0007669"/>
    <property type="project" value="UniProtKB-SubCell"/>
</dbReference>
<dbReference type="Gene3D" id="3.30.930.10">
    <property type="entry name" value="Bira Bifunctional Protein, Domain 2"/>
    <property type="match status" value="1"/>
</dbReference>
<proteinExistence type="inferred from homology"/>
<comment type="function">
    <text evidence="11">Catalyzes the attachment of serine to tRNA(Ser) in a two-step reaction: serine is first activated by ATP to form Ser-AMP and then transferred to the acceptor end of tRNA(Ser).</text>
</comment>
<feature type="binding site" evidence="14">
    <location>
        <begin position="366"/>
        <end position="369"/>
    </location>
    <ligand>
        <name>ATP</name>
        <dbReference type="ChEBI" id="CHEBI:30616"/>
    </ligand>
</feature>
<dbReference type="RefSeq" id="XP_017987970.1">
    <property type="nucleotide sequence ID" value="XM_018132749.1"/>
</dbReference>
<evidence type="ECO:0000256" key="3">
    <source>
        <dbReference type="ARBA" id="ARBA00012840"/>
    </source>
</evidence>
<keyword evidence="15" id="KW-0175">Coiled coil</keyword>
<evidence type="ECO:0000256" key="2">
    <source>
        <dbReference type="ARBA" id="ARBA00010728"/>
    </source>
</evidence>
<feature type="site" description="Important for serine binding" evidence="13">
    <location>
        <position position="404"/>
    </location>
</feature>
<evidence type="ECO:0000256" key="11">
    <source>
        <dbReference type="ARBA" id="ARBA00058708"/>
    </source>
</evidence>
<dbReference type="Gene3D" id="1.10.287.40">
    <property type="entry name" value="Serine-tRNA synthetase, tRNA binding domain"/>
    <property type="match status" value="1"/>
</dbReference>
<evidence type="ECO:0000256" key="7">
    <source>
        <dbReference type="ARBA" id="ARBA00022917"/>
    </source>
</evidence>
<dbReference type="PRINTS" id="PR00981">
    <property type="entry name" value="TRNASYNTHSER"/>
</dbReference>
<feature type="binding site" evidence="14">
    <location>
        <begin position="279"/>
        <end position="281"/>
    </location>
    <ligand>
        <name>ATP</name>
        <dbReference type="ChEBI" id="CHEBI:30616"/>
    </ligand>
</feature>